<dbReference type="EMBL" id="JAKCXM010000017">
    <property type="protein sequence ID" value="KAJ0407830.1"/>
    <property type="molecule type" value="Genomic_DNA"/>
</dbReference>
<feature type="compositionally biased region" description="Low complexity" evidence="1">
    <location>
        <begin position="116"/>
        <end position="125"/>
    </location>
</feature>
<organism evidence="2 3">
    <name type="scientific">Pythium insidiosum</name>
    <name type="common">Pythiosis disease agent</name>
    <dbReference type="NCBI Taxonomy" id="114742"/>
    <lineage>
        <taxon>Eukaryota</taxon>
        <taxon>Sar</taxon>
        <taxon>Stramenopiles</taxon>
        <taxon>Oomycota</taxon>
        <taxon>Peronosporomycetes</taxon>
        <taxon>Pythiales</taxon>
        <taxon>Pythiaceae</taxon>
        <taxon>Pythium</taxon>
    </lineage>
</organism>
<sequence length="161" mass="17554">MVGFLRKKKSDKVMLGDETALDRKGRVDGSSLLDDNGDPTEDTLYNQKKGVKKNGKGKNGEDEASPQGYPPNNNYPPATYPYGQTYPPQHGGGFPQNNQYPHSNGGMSHGYGNTNGFGNNAGNAFPQQPQYPVQYGNYPPPAPEAPKKSSFFRIPGMSRKK</sequence>
<evidence type="ECO:0000313" key="2">
    <source>
        <dbReference type="EMBL" id="KAJ0407830.1"/>
    </source>
</evidence>
<gene>
    <name evidence="2" type="ORF">P43SY_008291</name>
</gene>
<reference evidence="2" key="1">
    <citation type="submission" date="2021-12" db="EMBL/GenBank/DDBJ databases">
        <title>Prjna785345.</title>
        <authorList>
            <person name="Rujirawat T."/>
            <person name="Krajaejun T."/>
        </authorList>
    </citation>
    <scope>NUCLEOTIDE SEQUENCE</scope>
    <source>
        <strain evidence="2">Pi057C3</strain>
    </source>
</reference>
<feature type="compositionally biased region" description="Low complexity" evidence="1">
    <location>
        <begin position="70"/>
        <end position="82"/>
    </location>
</feature>
<protein>
    <submittedName>
        <fullName evidence="2">Uncharacterized protein</fullName>
    </submittedName>
</protein>
<proteinExistence type="predicted"/>
<feature type="region of interest" description="Disordered" evidence="1">
    <location>
        <begin position="22"/>
        <end position="161"/>
    </location>
</feature>
<evidence type="ECO:0000256" key="1">
    <source>
        <dbReference type="SAM" id="MobiDB-lite"/>
    </source>
</evidence>
<comment type="caution">
    <text evidence="2">The sequence shown here is derived from an EMBL/GenBank/DDBJ whole genome shotgun (WGS) entry which is preliminary data.</text>
</comment>
<name>A0AAD5M7X2_PYTIN</name>
<accession>A0AAD5M7X2</accession>
<keyword evidence="3" id="KW-1185">Reference proteome</keyword>
<dbReference type="AlphaFoldDB" id="A0AAD5M7X2"/>
<evidence type="ECO:0000313" key="3">
    <source>
        <dbReference type="Proteomes" id="UP001209570"/>
    </source>
</evidence>
<feature type="compositionally biased region" description="Polar residues" evidence="1">
    <location>
        <begin position="95"/>
        <end position="106"/>
    </location>
</feature>
<dbReference type="Proteomes" id="UP001209570">
    <property type="component" value="Unassembled WGS sequence"/>
</dbReference>